<dbReference type="InterPro" id="IPR048362">
    <property type="entry name" value="PARG_helical"/>
</dbReference>
<dbReference type="GeneID" id="33570990"/>
<dbReference type="EC" id="3.2.1.143" evidence="2"/>
<dbReference type="RefSeq" id="XP_021877083.1">
    <property type="nucleotide sequence ID" value="XM_022029147.1"/>
</dbReference>
<evidence type="ECO:0000256" key="3">
    <source>
        <dbReference type="ARBA" id="ARBA00022801"/>
    </source>
</evidence>
<accession>A0A1Y2GBS6</accession>
<feature type="compositionally biased region" description="Basic and acidic residues" evidence="6">
    <location>
        <begin position="272"/>
        <end position="288"/>
    </location>
</feature>
<feature type="region of interest" description="Disordered" evidence="6">
    <location>
        <begin position="270"/>
        <end position="351"/>
    </location>
</feature>
<evidence type="ECO:0000256" key="1">
    <source>
        <dbReference type="ARBA" id="ARBA00009545"/>
    </source>
</evidence>
<feature type="region of interest" description="Disordered" evidence="6">
    <location>
        <begin position="370"/>
        <end position="390"/>
    </location>
</feature>
<dbReference type="GO" id="GO:0005975">
    <property type="term" value="P:carbohydrate metabolic process"/>
    <property type="evidence" value="ECO:0007669"/>
    <property type="project" value="InterPro"/>
</dbReference>
<evidence type="ECO:0000256" key="2">
    <source>
        <dbReference type="ARBA" id="ARBA00012255"/>
    </source>
</evidence>
<dbReference type="InterPro" id="IPR046372">
    <property type="entry name" value="PARG_cat_C"/>
</dbReference>
<feature type="active site" evidence="4">
    <location>
        <position position="510"/>
    </location>
</feature>
<dbReference type="GO" id="GO:0009225">
    <property type="term" value="P:nucleotide-sugar metabolic process"/>
    <property type="evidence" value="ECO:0007669"/>
    <property type="project" value="TreeGrafter"/>
</dbReference>
<evidence type="ECO:0000259" key="8">
    <source>
        <dbReference type="Pfam" id="PF20811"/>
    </source>
</evidence>
<gene>
    <name evidence="9" type="ORF">BCR41DRAFT_400519</name>
</gene>
<feature type="compositionally biased region" description="Polar residues" evidence="6">
    <location>
        <begin position="333"/>
        <end position="351"/>
    </location>
</feature>
<dbReference type="GO" id="GO:0005737">
    <property type="term" value="C:cytoplasm"/>
    <property type="evidence" value="ECO:0007669"/>
    <property type="project" value="TreeGrafter"/>
</dbReference>
<dbReference type="EMBL" id="MCFF01000050">
    <property type="protein sequence ID" value="ORZ05509.1"/>
    <property type="molecule type" value="Genomic_DNA"/>
</dbReference>
<dbReference type="GO" id="GO:0005634">
    <property type="term" value="C:nucleus"/>
    <property type="evidence" value="ECO:0007669"/>
    <property type="project" value="TreeGrafter"/>
</dbReference>
<dbReference type="Proteomes" id="UP000193648">
    <property type="component" value="Unassembled WGS sequence"/>
</dbReference>
<evidence type="ECO:0000313" key="10">
    <source>
        <dbReference type="Proteomes" id="UP000193648"/>
    </source>
</evidence>
<dbReference type="PANTHER" id="PTHR12837">
    <property type="entry name" value="POLY ADP-RIBOSE GLYCOHYDROLASE"/>
    <property type="match status" value="1"/>
</dbReference>
<feature type="active site" evidence="4">
    <location>
        <position position="529"/>
    </location>
</feature>
<comment type="caution">
    <text evidence="9">The sequence shown here is derived from an EMBL/GenBank/DDBJ whole genome shotgun (WGS) entry which is preliminary data.</text>
</comment>
<dbReference type="Pfam" id="PF20811">
    <property type="entry name" value="PARG_cat_N"/>
    <property type="match status" value="2"/>
</dbReference>
<dbReference type="GO" id="GO:0004649">
    <property type="term" value="F:poly(ADP-ribose) glycohydrolase activity"/>
    <property type="evidence" value="ECO:0007669"/>
    <property type="project" value="UniProtKB-EC"/>
</dbReference>
<evidence type="ECO:0000313" key="9">
    <source>
        <dbReference type="EMBL" id="ORZ05509.1"/>
    </source>
</evidence>
<feature type="binding site" evidence="5">
    <location>
        <position position="568"/>
    </location>
    <ligand>
        <name>substrate</name>
    </ligand>
</feature>
<feature type="binding site" evidence="5">
    <location>
        <position position="527"/>
    </location>
    <ligand>
        <name>substrate</name>
    </ligand>
</feature>
<evidence type="ECO:0000256" key="5">
    <source>
        <dbReference type="PIRSR" id="PIRSR607724-2"/>
    </source>
</evidence>
<feature type="active site" evidence="4">
    <location>
        <position position="528"/>
    </location>
</feature>
<protein>
    <recommendedName>
        <fullName evidence="2">poly(ADP-ribose) glycohydrolase</fullName>
        <ecNumber evidence="2">3.2.1.143</ecNumber>
    </recommendedName>
</protein>
<sequence length="789" mass="89404">MSFNNTFFKTGTHHILCNIPNLDATEFPYPRDFQDSWDTDHVRLPCSSYSVSRWSQIVQSMTTPIHNSKELTRLMDQMKEDKDLEGWNTFALEAFLDQKADRPTVIKASESSVTQQLNKDRSPRRDLIFLSMDIDEKGKSGNVANKNAMSGRAHDSDDDIIMNENNFEEEDSVFDEVQDDGYDNNHDNSAIEIEEADFLSKNERERFFKVILPKMQELVLRLPELIKKPIPLLKQQEDLAITLSQEQIACLLANAFFNTFPSRVIPNRRSYTHREREQVDRQGDKNRGMESMNRQPFSEHHESWMRAGNGPSKRYKNTEGRTLNGRPCDPYGSKSNLASKQSGPKVNPLKNSKGQMSLFAYFGRVDPQASATELKPASPRESTISSISPENVDKTLNETNKHYEHLSDKKESLPRYPSINFWSLFNSNEIGRACTPMNAAKLRCIIHYFDRVTTEMPQGTVTFHRQVLESPITLNEAERVSSEAFSYVQVHVDVDNPLEDEAPSGALQLDFANKVIGGGVLGYGAVQEEIRFLICPELITSRLFTLQLQDNEAVLIKGAERYSNYNGYASTFTWHSDFVDTTPRDRLGRRKTEICAIDALPFKSKELRLRQFSRRNILREVNKAIVGFRRSAITASEWGLCRAESPMAKNPPIATGNWGCGAFGGHLQLKFLIQLIAASVCGGYSRDDEDLPMGRDIVYYTYGLDDLAKEIKTFMSKLLSNPQAIEPSVILDVILQYPIRSSRGYIVGLRDQSLLDYVSVALGFSSESSYCAFESSMPTMSSISSFEFS</sequence>
<feature type="binding site" evidence="5">
    <location>
        <position position="513"/>
    </location>
    <ligand>
        <name>substrate</name>
    </ligand>
</feature>
<feature type="compositionally biased region" description="Polar residues" evidence="6">
    <location>
        <begin position="380"/>
        <end position="389"/>
    </location>
</feature>
<organism evidence="9 10">
    <name type="scientific">Lobosporangium transversale</name>
    <dbReference type="NCBI Taxonomy" id="64571"/>
    <lineage>
        <taxon>Eukaryota</taxon>
        <taxon>Fungi</taxon>
        <taxon>Fungi incertae sedis</taxon>
        <taxon>Mucoromycota</taxon>
        <taxon>Mortierellomycotina</taxon>
        <taxon>Mortierellomycetes</taxon>
        <taxon>Mortierellales</taxon>
        <taxon>Mortierellaceae</taxon>
        <taxon>Lobosporangium</taxon>
    </lineage>
</organism>
<dbReference type="PANTHER" id="PTHR12837:SF0">
    <property type="entry name" value="POLY(ADP-RIBOSE) GLYCOHYDROLASE"/>
    <property type="match status" value="1"/>
</dbReference>
<dbReference type="STRING" id="64571.A0A1Y2GBS6"/>
<feature type="domain" description="PARG catalytic Macro" evidence="7">
    <location>
        <begin position="483"/>
        <end position="707"/>
    </location>
</feature>
<dbReference type="AlphaFoldDB" id="A0A1Y2GBS6"/>
<name>A0A1Y2GBS6_9FUNG</name>
<dbReference type="GO" id="GO:1990966">
    <property type="term" value="P:ATP generation from poly-ADP-D-ribose"/>
    <property type="evidence" value="ECO:0007669"/>
    <property type="project" value="TreeGrafter"/>
</dbReference>
<keyword evidence="3" id="KW-0378">Hydrolase</keyword>
<evidence type="ECO:0000256" key="4">
    <source>
        <dbReference type="PIRSR" id="PIRSR607724-1"/>
    </source>
</evidence>
<evidence type="ECO:0000259" key="7">
    <source>
        <dbReference type="Pfam" id="PF05028"/>
    </source>
</evidence>
<proteinExistence type="inferred from homology"/>
<dbReference type="OrthoDB" id="1937899at2759"/>
<dbReference type="InterPro" id="IPR007724">
    <property type="entry name" value="Poly_GlycHdrlase"/>
</dbReference>
<evidence type="ECO:0000256" key="6">
    <source>
        <dbReference type="SAM" id="MobiDB-lite"/>
    </source>
</evidence>
<dbReference type="GO" id="GO:0006282">
    <property type="term" value="P:regulation of DNA repair"/>
    <property type="evidence" value="ECO:0007669"/>
    <property type="project" value="InterPro"/>
</dbReference>
<dbReference type="Pfam" id="PF05028">
    <property type="entry name" value="PARG_cat_C"/>
    <property type="match status" value="1"/>
</dbReference>
<feature type="domain" description="PARG helical" evidence="8">
    <location>
        <begin position="409"/>
        <end position="465"/>
    </location>
</feature>
<keyword evidence="10" id="KW-1185">Reference proteome</keyword>
<dbReference type="InParanoid" id="A0A1Y2GBS6"/>
<comment type="similarity">
    <text evidence="1">Belongs to the poly(ADP-ribose) glycohydrolase family.</text>
</comment>
<feature type="domain" description="PARG helical" evidence="8">
    <location>
        <begin position="199"/>
        <end position="263"/>
    </location>
</feature>
<reference evidence="9 10" key="1">
    <citation type="submission" date="2016-07" db="EMBL/GenBank/DDBJ databases">
        <title>Pervasive Adenine N6-methylation of Active Genes in Fungi.</title>
        <authorList>
            <consortium name="DOE Joint Genome Institute"/>
            <person name="Mondo S.J."/>
            <person name="Dannebaum R.O."/>
            <person name="Kuo R.C."/>
            <person name="Labutti K."/>
            <person name="Haridas S."/>
            <person name="Kuo A."/>
            <person name="Salamov A."/>
            <person name="Ahrendt S.R."/>
            <person name="Lipzen A."/>
            <person name="Sullivan W."/>
            <person name="Andreopoulos W.B."/>
            <person name="Clum A."/>
            <person name="Lindquist E."/>
            <person name="Daum C."/>
            <person name="Ramamoorthy G.K."/>
            <person name="Gryganskyi A."/>
            <person name="Culley D."/>
            <person name="Magnuson J.K."/>
            <person name="James T.Y."/>
            <person name="O'Malley M.A."/>
            <person name="Stajich J.E."/>
            <person name="Spatafora J.W."/>
            <person name="Visel A."/>
            <person name="Grigoriev I.V."/>
        </authorList>
    </citation>
    <scope>NUCLEOTIDE SEQUENCE [LARGE SCALE GENOMIC DNA]</scope>
    <source>
        <strain evidence="9 10">NRRL 3116</strain>
    </source>
</reference>